<protein>
    <recommendedName>
        <fullName evidence="3">Probable multidrug resistance protein NorM</fullName>
    </recommendedName>
    <alternativeName>
        <fullName evidence="11">Multidrug-efflux transporter</fullName>
    </alternativeName>
</protein>
<dbReference type="InterPro" id="IPR050222">
    <property type="entry name" value="MATE_MdtK"/>
</dbReference>
<evidence type="ECO:0000313" key="14">
    <source>
        <dbReference type="Proteomes" id="UP000262195"/>
    </source>
</evidence>
<evidence type="ECO:0000256" key="5">
    <source>
        <dbReference type="ARBA" id="ARBA00022449"/>
    </source>
</evidence>
<evidence type="ECO:0000256" key="3">
    <source>
        <dbReference type="ARBA" id="ARBA00020268"/>
    </source>
</evidence>
<keyword evidence="5" id="KW-0050">Antiport</keyword>
<organism evidence="13 14">
    <name type="scientific">Bavariicoccus seileri</name>
    <dbReference type="NCBI Taxonomy" id="549685"/>
    <lineage>
        <taxon>Bacteria</taxon>
        <taxon>Bacillati</taxon>
        <taxon>Bacillota</taxon>
        <taxon>Bacilli</taxon>
        <taxon>Lactobacillales</taxon>
        <taxon>Enterococcaceae</taxon>
        <taxon>Bavariicoccus</taxon>
    </lineage>
</organism>
<dbReference type="GO" id="GO:0015297">
    <property type="term" value="F:antiporter activity"/>
    <property type="evidence" value="ECO:0007669"/>
    <property type="project" value="UniProtKB-KW"/>
</dbReference>
<dbReference type="PIRSF" id="PIRSF006603">
    <property type="entry name" value="DinF"/>
    <property type="match status" value="1"/>
</dbReference>
<dbReference type="CDD" id="cd13137">
    <property type="entry name" value="MATE_NorM_like"/>
    <property type="match status" value="1"/>
</dbReference>
<feature type="transmembrane region" description="Helical" evidence="12">
    <location>
        <begin position="170"/>
        <end position="192"/>
    </location>
</feature>
<evidence type="ECO:0000256" key="9">
    <source>
        <dbReference type="ARBA" id="ARBA00023065"/>
    </source>
</evidence>
<feature type="transmembrane region" description="Helical" evidence="12">
    <location>
        <begin position="72"/>
        <end position="91"/>
    </location>
</feature>
<dbReference type="EMBL" id="DQHO01000003">
    <property type="protein sequence ID" value="HCS93108.1"/>
    <property type="molecule type" value="Genomic_DNA"/>
</dbReference>
<dbReference type="GO" id="GO:0006811">
    <property type="term" value="P:monoatomic ion transport"/>
    <property type="evidence" value="ECO:0007669"/>
    <property type="project" value="UniProtKB-KW"/>
</dbReference>
<dbReference type="NCBIfam" id="TIGR00797">
    <property type="entry name" value="matE"/>
    <property type="match status" value="1"/>
</dbReference>
<feature type="transmembrane region" description="Helical" evidence="12">
    <location>
        <begin position="301"/>
        <end position="320"/>
    </location>
</feature>
<dbReference type="AlphaFoldDB" id="A0A3D4S3E2"/>
<evidence type="ECO:0000256" key="10">
    <source>
        <dbReference type="ARBA" id="ARBA00023136"/>
    </source>
</evidence>
<comment type="subcellular location">
    <subcellularLocation>
        <location evidence="2">Cell membrane</location>
        <topology evidence="2">Multi-pass membrane protein</topology>
    </subcellularLocation>
</comment>
<keyword evidence="10 12" id="KW-0472">Membrane</keyword>
<accession>A0A3D4S3E2</accession>
<evidence type="ECO:0000256" key="6">
    <source>
        <dbReference type="ARBA" id="ARBA00022475"/>
    </source>
</evidence>
<evidence type="ECO:0000256" key="4">
    <source>
        <dbReference type="ARBA" id="ARBA00022448"/>
    </source>
</evidence>
<dbReference type="InterPro" id="IPR002528">
    <property type="entry name" value="MATE_fam"/>
</dbReference>
<keyword evidence="6" id="KW-1003">Cell membrane</keyword>
<sequence>MVEQTLAMTVGLFDTLIVSSVGETAVSAVSLVDSINFLLITLFAALGAGGAIVVGQYIGAQKHEEARHAAKQLLLIVTLLSIGMMILFLTFNHAILRFIFGNIDSAIMENAQVYFFTTSLSLPFLAVFNVCAALFRIMGNSAVPMVNAIVINIVNIAANILFIFGFDMGVLGSASATSIARIVGAVIILIMLRNPKMIVYIRSYNFKEFDGVMIKRILKLGIPNGLESSIFQIGKIIMSSLVATFTTSAIAAHAVGNSLTSVGIVPAQAMSLAITTVVSQCVGARDYEQAEFYTRYLIKKAYIYLWILNILMLLILNPALSLYGLSPEGFSIAYEIMVIHGVGAMIMWPLSFSLPNTFRASGDVVSPMIFSIFSMLVVRIGFSFILVYVFNMGVVSVWWAMMADWAVRSIFFTHHYKHKKWQRYAPASDYN</sequence>
<dbReference type="GO" id="GO:0042910">
    <property type="term" value="F:xenobiotic transmembrane transporter activity"/>
    <property type="evidence" value="ECO:0007669"/>
    <property type="project" value="InterPro"/>
</dbReference>
<evidence type="ECO:0000256" key="11">
    <source>
        <dbReference type="ARBA" id="ARBA00031636"/>
    </source>
</evidence>
<keyword evidence="7 12" id="KW-0812">Transmembrane</keyword>
<keyword evidence="4" id="KW-0813">Transport</keyword>
<gene>
    <name evidence="13" type="ORF">DIW15_00160</name>
</gene>
<evidence type="ECO:0000313" key="13">
    <source>
        <dbReference type="EMBL" id="HCS93108.1"/>
    </source>
</evidence>
<evidence type="ECO:0000256" key="1">
    <source>
        <dbReference type="ARBA" id="ARBA00003408"/>
    </source>
</evidence>
<evidence type="ECO:0000256" key="12">
    <source>
        <dbReference type="SAM" id="Phobius"/>
    </source>
</evidence>
<feature type="transmembrane region" description="Helical" evidence="12">
    <location>
        <begin position="37"/>
        <end position="60"/>
    </location>
</feature>
<dbReference type="PANTHER" id="PTHR43298:SF4">
    <property type="entry name" value="DRUG_SODIUM ANTIPORTER"/>
    <property type="match status" value="1"/>
</dbReference>
<dbReference type="Proteomes" id="UP000262195">
    <property type="component" value="Unassembled WGS sequence"/>
</dbReference>
<dbReference type="PANTHER" id="PTHR43298">
    <property type="entry name" value="MULTIDRUG RESISTANCE PROTEIN NORM-RELATED"/>
    <property type="match status" value="1"/>
</dbReference>
<reference evidence="13 14" key="1">
    <citation type="journal article" date="2018" name="Nat. Biotechnol.">
        <title>A standardized bacterial taxonomy based on genome phylogeny substantially revises the tree of life.</title>
        <authorList>
            <person name="Parks D.H."/>
            <person name="Chuvochina M."/>
            <person name="Waite D.W."/>
            <person name="Rinke C."/>
            <person name="Skarshewski A."/>
            <person name="Chaumeil P.A."/>
            <person name="Hugenholtz P."/>
        </authorList>
    </citation>
    <scope>NUCLEOTIDE SEQUENCE [LARGE SCALE GENOMIC DNA]</scope>
    <source>
        <strain evidence="13">UBA11306</strain>
    </source>
</reference>
<dbReference type="Pfam" id="PF01554">
    <property type="entry name" value="MatE"/>
    <property type="match status" value="2"/>
</dbReference>
<dbReference type="GO" id="GO:0005886">
    <property type="term" value="C:plasma membrane"/>
    <property type="evidence" value="ECO:0007669"/>
    <property type="project" value="UniProtKB-SubCell"/>
</dbReference>
<proteinExistence type="predicted"/>
<evidence type="ECO:0000256" key="7">
    <source>
        <dbReference type="ARBA" id="ARBA00022692"/>
    </source>
</evidence>
<feature type="transmembrane region" description="Helical" evidence="12">
    <location>
        <begin position="142"/>
        <end position="164"/>
    </location>
</feature>
<keyword evidence="8 12" id="KW-1133">Transmembrane helix</keyword>
<comment type="function">
    <text evidence="1">Multidrug efflux pump.</text>
</comment>
<evidence type="ECO:0000256" key="2">
    <source>
        <dbReference type="ARBA" id="ARBA00004651"/>
    </source>
</evidence>
<dbReference type="InterPro" id="IPR048279">
    <property type="entry name" value="MdtK-like"/>
</dbReference>
<feature type="transmembrane region" description="Helical" evidence="12">
    <location>
        <begin position="332"/>
        <end position="352"/>
    </location>
</feature>
<comment type="caution">
    <text evidence="13">The sequence shown here is derived from an EMBL/GenBank/DDBJ whole genome shotgun (WGS) entry which is preliminary data.</text>
</comment>
<evidence type="ECO:0000256" key="8">
    <source>
        <dbReference type="ARBA" id="ARBA00022989"/>
    </source>
</evidence>
<dbReference type="STRING" id="1121105.GCA_000421665_01900"/>
<keyword evidence="9" id="KW-0406">Ion transport</keyword>
<name>A0A3D4S3E2_9ENTE</name>
<feature type="transmembrane region" description="Helical" evidence="12">
    <location>
        <begin position="111"/>
        <end position="135"/>
    </location>
</feature>